<evidence type="ECO:0000313" key="6">
    <source>
        <dbReference type="EMBL" id="WZF90245.1"/>
    </source>
</evidence>
<evidence type="ECO:0000256" key="3">
    <source>
        <dbReference type="ARBA" id="ARBA00022722"/>
    </source>
</evidence>
<protein>
    <submittedName>
        <fullName evidence="6">DUF86 domain-containing protein</fullName>
    </submittedName>
</protein>
<dbReference type="InterPro" id="IPR008201">
    <property type="entry name" value="HepT-like"/>
</dbReference>
<reference evidence="6 7" key="1">
    <citation type="submission" date="2022-07" db="EMBL/GenBank/DDBJ databases">
        <title>A copper resistant bacterium isolated from sediment samples of deep sea hydrothermal areas.</title>
        <authorList>
            <person name="Zeng X."/>
        </authorList>
    </citation>
    <scope>NUCLEOTIDE SEQUENCE [LARGE SCALE GENOMIC DNA]</scope>
    <source>
        <strain evidence="7">CuT 6</strain>
    </source>
</reference>
<proteinExistence type="predicted"/>
<dbReference type="Pfam" id="PF01934">
    <property type="entry name" value="HepT-like"/>
    <property type="match status" value="1"/>
</dbReference>
<evidence type="ECO:0000256" key="5">
    <source>
        <dbReference type="ARBA" id="ARBA00022801"/>
    </source>
</evidence>
<dbReference type="InterPro" id="IPR051813">
    <property type="entry name" value="HepT_RNase_toxin"/>
</dbReference>
<organism evidence="6 7">
    <name type="scientific">Marinobacter metalliresistant</name>
    <dbReference type="NCBI Taxonomy" id="2961995"/>
    <lineage>
        <taxon>Bacteria</taxon>
        <taxon>Pseudomonadati</taxon>
        <taxon>Pseudomonadota</taxon>
        <taxon>Gammaproteobacteria</taxon>
        <taxon>Pseudomonadales</taxon>
        <taxon>Marinobacteraceae</taxon>
        <taxon>Marinobacter</taxon>
    </lineage>
</organism>
<keyword evidence="1" id="KW-0597">Phosphoprotein</keyword>
<sequence length="128" mass="14526">MSRRDELALRDYLGHIQQAIGRIQRYLQDIDQVGFLVNEEKQDAVIRNLEIIGEAAGSIQRHFPDFAIKHPDFPLKAAYGTRNALAHGYFKVDLDVVWRTVERDLPELEVQVGEVIQSLNYPGASPSP</sequence>
<keyword evidence="3" id="KW-0540">Nuclease</keyword>
<keyword evidence="5" id="KW-0378">Hydrolase</keyword>
<name>A0ABZ2W6T7_9GAMM</name>
<accession>A0ABZ2W6T7</accession>
<keyword evidence="7" id="KW-1185">Reference proteome</keyword>
<evidence type="ECO:0000256" key="2">
    <source>
        <dbReference type="ARBA" id="ARBA00022649"/>
    </source>
</evidence>
<evidence type="ECO:0000256" key="1">
    <source>
        <dbReference type="ARBA" id="ARBA00022553"/>
    </source>
</evidence>
<dbReference type="PANTHER" id="PTHR34139">
    <property type="entry name" value="UPF0331 PROTEIN MJ0127"/>
    <property type="match status" value="1"/>
</dbReference>
<evidence type="ECO:0000313" key="7">
    <source>
        <dbReference type="Proteomes" id="UP001475781"/>
    </source>
</evidence>
<dbReference type="Proteomes" id="UP001475781">
    <property type="component" value="Chromosome"/>
</dbReference>
<keyword evidence="2" id="KW-1277">Toxin-antitoxin system</keyword>
<dbReference type="RefSeq" id="WP_341582532.1">
    <property type="nucleotide sequence ID" value="NZ_CP101118.1"/>
</dbReference>
<evidence type="ECO:0000256" key="4">
    <source>
        <dbReference type="ARBA" id="ARBA00022741"/>
    </source>
</evidence>
<keyword evidence="4" id="KW-0547">Nucleotide-binding</keyword>
<gene>
    <name evidence="6" type="ORF">NLK58_08675</name>
</gene>
<dbReference type="PANTHER" id="PTHR34139:SF1">
    <property type="entry name" value="RNASE MJ1380-RELATED"/>
    <property type="match status" value="1"/>
</dbReference>
<dbReference type="EMBL" id="CP101118">
    <property type="protein sequence ID" value="WZF90245.1"/>
    <property type="molecule type" value="Genomic_DNA"/>
</dbReference>